<evidence type="ECO:0000313" key="2">
    <source>
        <dbReference type="EMBL" id="MBP2621058.1"/>
    </source>
</evidence>
<feature type="domain" description="CYTH" evidence="1">
    <location>
        <begin position="3"/>
        <end position="186"/>
    </location>
</feature>
<name>A0ABS5AWV2_9STRE</name>
<dbReference type="PIRSF" id="PIRSF012526">
    <property type="entry name" value="CYTH_UCP012526"/>
    <property type="match status" value="1"/>
</dbReference>
<dbReference type="EMBL" id="QFAY01000012">
    <property type="protein sequence ID" value="MBP2621058.1"/>
    <property type="molecule type" value="Genomic_DNA"/>
</dbReference>
<dbReference type="RefSeq" id="WP_128837364.1">
    <property type="nucleotide sequence ID" value="NZ_QFAY01000012.1"/>
</dbReference>
<dbReference type="InterPro" id="IPR023577">
    <property type="entry name" value="CYTH_domain"/>
</dbReference>
<gene>
    <name evidence="2" type="ORF">DHL47_06940</name>
</gene>
<proteinExistence type="predicted"/>
<dbReference type="SMART" id="SM01118">
    <property type="entry name" value="CYTH"/>
    <property type="match status" value="1"/>
</dbReference>
<dbReference type="Pfam" id="PF01928">
    <property type="entry name" value="CYTH"/>
    <property type="match status" value="1"/>
</dbReference>
<organism evidence="2 3">
    <name type="scientific">Streptococcus panodentis</name>
    <dbReference type="NCBI Taxonomy" id="1581472"/>
    <lineage>
        <taxon>Bacteria</taxon>
        <taxon>Bacillati</taxon>
        <taxon>Bacillota</taxon>
        <taxon>Bacilli</taxon>
        <taxon>Lactobacillales</taxon>
        <taxon>Streptococcaceae</taxon>
        <taxon>Streptococcus</taxon>
    </lineage>
</organism>
<evidence type="ECO:0000259" key="1">
    <source>
        <dbReference type="PROSITE" id="PS51707"/>
    </source>
</evidence>
<protein>
    <submittedName>
        <fullName evidence="2">Adenylate cyclase</fullName>
    </submittedName>
</protein>
<dbReference type="Proteomes" id="UP001519349">
    <property type="component" value="Unassembled WGS sequence"/>
</dbReference>
<dbReference type="CDD" id="cd07762">
    <property type="entry name" value="CYTH-like_Pase_1"/>
    <property type="match status" value="1"/>
</dbReference>
<comment type="caution">
    <text evidence="2">The sequence shown here is derived from an EMBL/GenBank/DDBJ whole genome shotgun (WGS) entry which is preliminary data.</text>
</comment>
<accession>A0ABS5AWV2</accession>
<dbReference type="SUPFAM" id="SSF55154">
    <property type="entry name" value="CYTH-like phosphatases"/>
    <property type="match status" value="1"/>
</dbReference>
<dbReference type="PROSITE" id="PS51707">
    <property type="entry name" value="CYTH"/>
    <property type="match status" value="1"/>
</dbReference>
<dbReference type="InterPro" id="IPR033469">
    <property type="entry name" value="CYTH-like_dom_sf"/>
</dbReference>
<evidence type="ECO:0000313" key="3">
    <source>
        <dbReference type="Proteomes" id="UP001519349"/>
    </source>
</evidence>
<reference evidence="2 3" key="1">
    <citation type="submission" date="2018-05" db="EMBL/GenBank/DDBJ databases">
        <title>Draft genome sequence of Streptococcus panodentis CCUG 70867T.</title>
        <authorList>
            <person name="Salva-Serra F."/>
            <person name="Mendez V."/>
            <person name="Jaen-Luchoro D."/>
            <person name="Gonzales-Siles L."/>
            <person name="Karlsson R."/>
            <person name="Engstrom-Jakobsson H."/>
            <person name="Busquets A."/>
            <person name="Gomila M."/>
            <person name="Pineiro-Iglesias B."/>
            <person name="Bennasar-Figueras A."/>
            <person name="Seeger M."/>
            <person name="Moore E."/>
        </authorList>
    </citation>
    <scope>NUCLEOTIDE SEQUENCE [LARGE SCALE GENOMIC DNA]</scope>
    <source>
        <strain evidence="2 3">CCUG 70867</strain>
    </source>
</reference>
<sequence>MKHLEIELKSMLTQQEHAQLLPLFKNLDPVTQTNYYIDSPSRSIRQAHLTLRLRTFENAAELTLKIPQKIGLLEHNQALTLKETETILQNNSLPPGRVRQLLQEKQIPIEELTVLGSLKTIRYEKKTAIGLLALDQSHYFGKTDYELEVEVENLEQGKENFQQFLRQHKIHYKPAKSKIARFAENL</sequence>
<dbReference type="InterPro" id="IPR009195">
    <property type="entry name" value="Uncharacterised_YjbK"/>
</dbReference>
<dbReference type="Gene3D" id="2.40.320.10">
    <property type="entry name" value="Hypothetical Protein Pfu-838710-001"/>
    <property type="match status" value="1"/>
</dbReference>
<keyword evidence="3" id="KW-1185">Reference proteome</keyword>